<evidence type="ECO:0000313" key="3">
    <source>
        <dbReference type="Proteomes" id="UP000237662"/>
    </source>
</evidence>
<gene>
    <name evidence="2" type="ORF">CLV84_0869</name>
</gene>
<accession>A0A2S6I8T3</accession>
<comment type="caution">
    <text evidence="2">The sequence shown here is derived from an EMBL/GenBank/DDBJ whole genome shotgun (WGS) entry which is preliminary data.</text>
</comment>
<keyword evidence="3" id="KW-1185">Reference proteome</keyword>
<dbReference type="OrthoDB" id="9787548at2"/>
<evidence type="ECO:0000256" key="1">
    <source>
        <dbReference type="SAM" id="Phobius"/>
    </source>
</evidence>
<feature type="transmembrane region" description="Helical" evidence="1">
    <location>
        <begin position="21"/>
        <end position="44"/>
    </location>
</feature>
<keyword evidence="1" id="KW-0472">Membrane</keyword>
<name>A0A2S6I8T3_9BACT</name>
<keyword evidence="1" id="KW-0812">Transmembrane</keyword>
<reference evidence="2 3" key="1">
    <citation type="submission" date="2018-02" db="EMBL/GenBank/DDBJ databases">
        <title>Genomic Encyclopedia of Archaeal and Bacterial Type Strains, Phase II (KMG-II): from individual species to whole genera.</title>
        <authorList>
            <person name="Goeker M."/>
        </authorList>
    </citation>
    <scope>NUCLEOTIDE SEQUENCE [LARGE SCALE GENOMIC DNA]</scope>
    <source>
        <strain evidence="2 3">DSM 29526</strain>
    </source>
</reference>
<dbReference type="AlphaFoldDB" id="A0A2S6I8T3"/>
<dbReference type="EMBL" id="PTJC01000005">
    <property type="protein sequence ID" value="PPK87910.1"/>
    <property type="molecule type" value="Genomic_DNA"/>
</dbReference>
<dbReference type="RefSeq" id="WP_104418489.1">
    <property type="nucleotide sequence ID" value="NZ_PTJC01000005.1"/>
</dbReference>
<dbReference type="Proteomes" id="UP000237662">
    <property type="component" value="Unassembled WGS sequence"/>
</dbReference>
<keyword evidence="1" id="KW-1133">Transmembrane helix</keyword>
<organism evidence="2 3">
    <name type="scientific">Neolewinella xylanilytica</name>
    <dbReference type="NCBI Taxonomy" id="1514080"/>
    <lineage>
        <taxon>Bacteria</taxon>
        <taxon>Pseudomonadati</taxon>
        <taxon>Bacteroidota</taxon>
        <taxon>Saprospiria</taxon>
        <taxon>Saprospirales</taxon>
        <taxon>Lewinellaceae</taxon>
        <taxon>Neolewinella</taxon>
    </lineage>
</organism>
<feature type="transmembrane region" description="Helical" evidence="1">
    <location>
        <begin position="56"/>
        <end position="82"/>
    </location>
</feature>
<proteinExistence type="predicted"/>
<protein>
    <submittedName>
        <fullName evidence="2">Uncharacterized protein</fullName>
    </submittedName>
</protein>
<sequence length="114" mass="12073">MKQPPRRTRGGHHRDGRGAAVLAVLLVQIAGIVGSVHVPCVIALTLPLNRTRLPKALLPGTLSLLGSALPGLFFIGFAALFIPRKTGLIARWGAVAESNYLRPRAGLPNLVASR</sequence>
<evidence type="ECO:0000313" key="2">
    <source>
        <dbReference type="EMBL" id="PPK87910.1"/>
    </source>
</evidence>